<dbReference type="GO" id="GO:0046578">
    <property type="term" value="P:regulation of Ras protein signal transduction"/>
    <property type="evidence" value="ECO:0007669"/>
    <property type="project" value="TreeGrafter"/>
</dbReference>
<dbReference type="AlphaFoldDB" id="A0A7L0DQV4"/>
<evidence type="ECO:0000256" key="2">
    <source>
        <dbReference type="SAM" id="MobiDB-lite"/>
    </source>
</evidence>
<feature type="non-terminal residue" evidence="4">
    <location>
        <position position="1"/>
    </location>
</feature>
<evidence type="ECO:0000259" key="3">
    <source>
        <dbReference type="PROSITE" id="PS50238"/>
    </source>
</evidence>
<accession>A0A7L0DQV4</accession>
<dbReference type="Pfam" id="PF25336">
    <property type="entry name" value="C2_SYDE"/>
    <property type="match status" value="1"/>
</dbReference>
<keyword evidence="5" id="KW-1185">Reference proteome</keyword>
<organism evidence="4 5">
    <name type="scientific">Rostratula benghalensis</name>
    <name type="common">greater painted-snipe</name>
    <dbReference type="NCBI Taxonomy" id="118793"/>
    <lineage>
        <taxon>Eukaryota</taxon>
        <taxon>Metazoa</taxon>
        <taxon>Chordata</taxon>
        <taxon>Craniata</taxon>
        <taxon>Vertebrata</taxon>
        <taxon>Euteleostomi</taxon>
        <taxon>Archelosauria</taxon>
        <taxon>Archosauria</taxon>
        <taxon>Dinosauria</taxon>
        <taxon>Saurischia</taxon>
        <taxon>Theropoda</taxon>
        <taxon>Coelurosauria</taxon>
        <taxon>Aves</taxon>
        <taxon>Neognathae</taxon>
        <taxon>Neoaves</taxon>
        <taxon>Charadriiformes</taxon>
        <taxon>Rostratulidae</taxon>
        <taxon>Rostratula</taxon>
    </lineage>
</organism>
<sequence>PPSPPASPKKGRSLPKIKSPGTVRRLSLKMKKLPELRRKLSLRSPRPWGQEGGSSPPETPRESHNVISRYHLDTSVASSPPGGLPRPKGAPKGGYLSDGDSPELLAKKGALPQGGEEEEEEKGLDVGGFHPYDYEESPTAPAPGGGQRISGLVSVHLHGLGDLKPPRVESREVFCLLQVDSANRARTALLPLKKAFLGLNHTFNLELESARHLKVLVFSWDPTSCRNRLCCHGTVVLPHIFRGCRAQRLAVRLTPRGVLYSRLTLVERWEDPSQREARVFGVELGKLVEREKAPTKVPLLMQKCLAEIEKRGLKV</sequence>
<dbReference type="PANTHER" id="PTHR46150">
    <property type="entry name" value="RHO GTPASE-ACTIVATING PROTEIN 100F"/>
    <property type="match status" value="1"/>
</dbReference>
<dbReference type="PANTHER" id="PTHR46150:SF2">
    <property type="entry name" value="RHO GTPASE-ACTIVATING PROTEIN SYDE1"/>
    <property type="match status" value="1"/>
</dbReference>
<dbReference type="PROSITE" id="PS50238">
    <property type="entry name" value="RHOGAP"/>
    <property type="match status" value="1"/>
</dbReference>
<evidence type="ECO:0000313" key="5">
    <source>
        <dbReference type="Proteomes" id="UP000545435"/>
    </source>
</evidence>
<dbReference type="GO" id="GO:0016477">
    <property type="term" value="P:cell migration"/>
    <property type="evidence" value="ECO:0007669"/>
    <property type="project" value="TreeGrafter"/>
</dbReference>
<proteinExistence type="predicted"/>
<feature type="domain" description="Rho-GAP" evidence="3">
    <location>
        <begin position="282"/>
        <end position="315"/>
    </location>
</feature>
<dbReference type="EMBL" id="VXAI01003010">
    <property type="protein sequence ID" value="NXJ73116.1"/>
    <property type="molecule type" value="Genomic_DNA"/>
</dbReference>
<dbReference type="Gene3D" id="1.10.555.10">
    <property type="entry name" value="Rho GTPase activation protein"/>
    <property type="match status" value="1"/>
</dbReference>
<dbReference type="GO" id="GO:0005096">
    <property type="term" value="F:GTPase activator activity"/>
    <property type="evidence" value="ECO:0007669"/>
    <property type="project" value="UniProtKB-KW"/>
</dbReference>
<dbReference type="InterPro" id="IPR052118">
    <property type="entry name" value="Rho-GAP_regulator"/>
</dbReference>
<dbReference type="GO" id="GO:0097060">
    <property type="term" value="C:synaptic membrane"/>
    <property type="evidence" value="ECO:0007669"/>
    <property type="project" value="TreeGrafter"/>
</dbReference>
<evidence type="ECO:0000313" key="4">
    <source>
        <dbReference type="EMBL" id="NXJ73116.1"/>
    </source>
</evidence>
<dbReference type="InterPro" id="IPR057459">
    <property type="entry name" value="SYDE1/2_C2"/>
</dbReference>
<name>A0A7L0DQV4_9CHAR</name>
<feature type="region of interest" description="Disordered" evidence="2">
    <location>
        <begin position="1"/>
        <end position="146"/>
    </location>
</feature>
<dbReference type="Proteomes" id="UP000545435">
    <property type="component" value="Unassembled WGS sequence"/>
</dbReference>
<gene>
    <name evidence="4" type="primary">Syde2_1</name>
    <name evidence="4" type="ORF">ROSBEN_R14786</name>
</gene>
<dbReference type="GO" id="GO:0007165">
    <property type="term" value="P:signal transduction"/>
    <property type="evidence" value="ECO:0007669"/>
    <property type="project" value="InterPro"/>
</dbReference>
<comment type="caution">
    <text evidence="4">The sequence shown here is derived from an EMBL/GenBank/DDBJ whole genome shotgun (WGS) entry which is preliminary data.</text>
</comment>
<dbReference type="InterPro" id="IPR000198">
    <property type="entry name" value="RhoGAP_dom"/>
</dbReference>
<reference evidence="4 5" key="1">
    <citation type="submission" date="2019-09" db="EMBL/GenBank/DDBJ databases">
        <title>Bird 10,000 Genomes (B10K) Project - Family phase.</title>
        <authorList>
            <person name="Zhang G."/>
        </authorList>
    </citation>
    <scope>NUCLEOTIDE SEQUENCE [LARGE SCALE GENOMIC DNA]</scope>
    <source>
        <strain evidence="4">B10K-DU-006-20</strain>
        <tissue evidence="4">Mixed tissue sample</tissue>
    </source>
</reference>
<feature type="non-terminal residue" evidence="4">
    <location>
        <position position="315"/>
    </location>
</feature>
<keyword evidence="1" id="KW-0343">GTPase activation</keyword>
<evidence type="ECO:0000256" key="1">
    <source>
        <dbReference type="ARBA" id="ARBA00022468"/>
    </source>
</evidence>
<dbReference type="InterPro" id="IPR008936">
    <property type="entry name" value="Rho_GTPase_activation_prot"/>
</dbReference>
<protein>
    <submittedName>
        <fullName evidence="4">SYDE2 protein</fullName>
    </submittedName>
</protein>